<evidence type="ECO:0000313" key="2">
    <source>
        <dbReference type="Proteomes" id="UP000093482"/>
    </source>
</evidence>
<evidence type="ECO:0000313" key="1">
    <source>
        <dbReference type="EMBL" id="OCS89081.1"/>
    </source>
</evidence>
<name>A0A1C0YPJ0_9BACL</name>
<proteinExistence type="predicted"/>
<reference evidence="1 2" key="1">
    <citation type="submission" date="2016-07" db="EMBL/GenBank/DDBJ databases">
        <title>Caryophanon latum genome sequencing.</title>
        <authorList>
            <person name="Verma A."/>
            <person name="Pal Y."/>
            <person name="Krishnamurthi S."/>
        </authorList>
    </citation>
    <scope>NUCLEOTIDE SEQUENCE [LARGE SCALE GENOMIC DNA]</scope>
    <source>
        <strain evidence="1 2">DSM 14151</strain>
    </source>
</reference>
<protein>
    <submittedName>
        <fullName evidence="1">Uncharacterized protein</fullName>
    </submittedName>
</protein>
<comment type="caution">
    <text evidence="1">The sequence shown here is derived from an EMBL/GenBank/DDBJ whole genome shotgun (WGS) entry which is preliminary data.</text>
</comment>
<gene>
    <name evidence="1" type="ORF">A6K76_13155</name>
</gene>
<dbReference type="AlphaFoldDB" id="A0A1C0YPJ0"/>
<dbReference type="RefSeq" id="WP_066465428.1">
    <property type="nucleotide sequence ID" value="NZ_MATO01000046.1"/>
</dbReference>
<dbReference type="EMBL" id="MATO01000046">
    <property type="protein sequence ID" value="OCS89081.1"/>
    <property type="molecule type" value="Genomic_DNA"/>
</dbReference>
<keyword evidence="2" id="KW-1185">Reference proteome</keyword>
<dbReference type="InterPro" id="IPR019734">
    <property type="entry name" value="TPR_rpt"/>
</dbReference>
<accession>A0A1C0YPJ0</accession>
<dbReference type="SUPFAM" id="SSF81901">
    <property type="entry name" value="HCP-like"/>
    <property type="match status" value="1"/>
</dbReference>
<dbReference type="Pfam" id="PF13181">
    <property type="entry name" value="TPR_8"/>
    <property type="match status" value="2"/>
</dbReference>
<sequence length="420" mass="48920">MPQNIQLNSLDDQLIAIQQALQVAHEEVKEAMDAQNIKEVENIIDHKVAIHLTTIFQAHVLIILEEVEPFYFEHNKGLFAELCCLKAHVYFFSQNEEMARHYYRLAMSYGLQYEKYGTIAASMTNLLSMKNHSYSPEQYLNIAESIPIIYSYSATYNIETFCRRLLSVFTAQLEIGNIDKAMQYLTYIESKNLYAEPERTWVQLRLFKGYIQQQRENYEEAMRYYSKVLEVSLAQFDYFELAQDAYERLHTIVNEPLANMPLVNEFERFRSFKQQDLQQIQQHAMQVEAAHYHSLIQQSLTEESFQQHALQLQQQAGHVGVTIVCIESFEQDDVHNLDALSTFYEQLQAPIVYLKNANCLMLAVIDEDDSLQNRCEQIANTFDNKLYVSMSNSVHDTWQTVAHGMMLAHASIYYELNKGA</sequence>
<dbReference type="Proteomes" id="UP000093482">
    <property type="component" value="Unassembled WGS sequence"/>
</dbReference>
<organism evidence="1 2">
    <name type="scientific">Caryophanon latum</name>
    <dbReference type="NCBI Taxonomy" id="33977"/>
    <lineage>
        <taxon>Bacteria</taxon>
        <taxon>Bacillati</taxon>
        <taxon>Bacillota</taxon>
        <taxon>Bacilli</taxon>
        <taxon>Bacillales</taxon>
        <taxon>Caryophanaceae</taxon>
        <taxon>Caryophanon</taxon>
    </lineage>
</organism>